<dbReference type="STRING" id="554055.A0A2P6V6Z8"/>
<dbReference type="InterPro" id="IPR018810">
    <property type="entry name" value="UPF0662"/>
</dbReference>
<name>A0A2P6V6Z8_9CHLO</name>
<dbReference type="OrthoDB" id="513524at2759"/>
<keyword evidence="2" id="KW-1185">Reference proteome</keyword>
<gene>
    <name evidence="1" type="ORF">C2E20_6606</name>
</gene>
<dbReference type="GO" id="GO:0005634">
    <property type="term" value="C:nucleus"/>
    <property type="evidence" value="ECO:0007669"/>
    <property type="project" value="TreeGrafter"/>
</dbReference>
<accession>A0A2P6V6Z8</accession>
<protein>
    <submittedName>
        <fullName evidence="1">Uncharacterized protein</fullName>
    </submittedName>
</protein>
<comment type="caution">
    <text evidence="1">The sequence shown here is derived from an EMBL/GenBank/DDBJ whole genome shotgun (WGS) entry which is preliminary data.</text>
</comment>
<dbReference type="PANTHER" id="PTHR28086">
    <property type="entry name" value="UPF0662 PROTEIN YPL260W"/>
    <property type="match status" value="1"/>
</dbReference>
<evidence type="ECO:0000313" key="1">
    <source>
        <dbReference type="EMBL" id="PSC69848.1"/>
    </source>
</evidence>
<organism evidence="1 2">
    <name type="scientific">Micractinium conductrix</name>
    <dbReference type="NCBI Taxonomy" id="554055"/>
    <lineage>
        <taxon>Eukaryota</taxon>
        <taxon>Viridiplantae</taxon>
        <taxon>Chlorophyta</taxon>
        <taxon>core chlorophytes</taxon>
        <taxon>Trebouxiophyceae</taxon>
        <taxon>Chlorellales</taxon>
        <taxon>Chlorellaceae</taxon>
        <taxon>Chlorella clade</taxon>
        <taxon>Micractinium</taxon>
    </lineage>
</organism>
<dbReference type="EMBL" id="LHPF02000023">
    <property type="protein sequence ID" value="PSC69848.1"/>
    <property type="molecule type" value="Genomic_DNA"/>
</dbReference>
<dbReference type="Proteomes" id="UP000239649">
    <property type="component" value="Unassembled WGS sequence"/>
</dbReference>
<dbReference type="PANTHER" id="PTHR28086:SF1">
    <property type="entry name" value="CU(2+) SUPPRESSING AND BLEOMYCIN SENSITIVE PROTEIN 1"/>
    <property type="match status" value="1"/>
</dbReference>
<dbReference type="GO" id="GO:0005737">
    <property type="term" value="C:cytoplasm"/>
    <property type="evidence" value="ECO:0007669"/>
    <property type="project" value="TreeGrafter"/>
</dbReference>
<sequence>MPQSLSNVLVVVKRRLGQLQASQAHTTEDLRHYRRILDDVDGRWRDEEGTFAGRLAAADPKAAALCSRLFNECFDMLEAMQHTTAEMPADLQDMHGRLVALQAQLAKMQADADHTLADVLPLQEQLDAIDTERLSKNGSFATGTAPAELPGESACNEARRGSLLKCRVLNHCYELLAACMRAAEDVSPEMKDVYDRLRSSKNALSSLLGKRRHTAEDLRHWQAVLEKIDAERVDGVFCGNLEKGVIPHGQAAASKLLDECYDLIERLTDSAEGMGPEMKRIHTQLEQHELEGLLRRQRTVEEVKALQVDCGMLHDLYADLAAVEAGAEQ</sequence>
<dbReference type="Pfam" id="PF10303">
    <property type="entry name" value="DUF2408"/>
    <property type="match status" value="2"/>
</dbReference>
<reference evidence="1 2" key="1">
    <citation type="journal article" date="2018" name="Plant J.">
        <title>Genome sequences of Chlorella sorokiniana UTEX 1602 and Micractinium conductrix SAG 241.80: implications to maltose excretion by a green alga.</title>
        <authorList>
            <person name="Arriola M.B."/>
            <person name="Velmurugan N."/>
            <person name="Zhang Y."/>
            <person name="Plunkett M.H."/>
            <person name="Hondzo H."/>
            <person name="Barney B.M."/>
        </authorList>
    </citation>
    <scope>NUCLEOTIDE SEQUENCE [LARGE SCALE GENOMIC DNA]</scope>
    <source>
        <strain evidence="1 2">SAG 241.80</strain>
    </source>
</reference>
<proteinExistence type="predicted"/>
<evidence type="ECO:0000313" key="2">
    <source>
        <dbReference type="Proteomes" id="UP000239649"/>
    </source>
</evidence>
<dbReference type="AlphaFoldDB" id="A0A2P6V6Z8"/>